<evidence type="ECO:0000256" key="10">
    <source>
        <dbReference type="ARBA" id="ARBA00023136"/>
    </source>
</evidence>
<dbReference type="GO" id="GO:0005524">
    <property type="term" value="F:ATP binding"/>
    <property type="evidence" value="ECO:0007669"/>
    <property type="project" value="UniProtKB-UniRule"/>
</dbReference>
<evidence type="ECO:0000313" key="15">
    <source>
        <dbReference type="EMBL" id="AES91242.2"/>
    </source>
</evidence>
<keyword evidence="4" id="KW-1003">Cell membrane</keyword>
<feature type="domain" description="Protein kinase" evidence="14">
    <location>
        <begin position="85"/>
        <end position="371"/>
    </location>
</feature>
<keyword evidence="10" id="KW-0472">Membrane</keyword>
<protein>
    <recommendedName>
        <fullName evidence="3">non-specific serine/threonine protein kinase</fullName>
        <ecNumber evidence="3">2.7.11.1</ecNumber>
    </recommendedName>
</protein>
<keyword evidence="9 12" id="KW-0067">ATP-binding</keyword>
<dbReference type="PROSITE" id="PS50011">
    <property type="entry name" value="PROTEIN_KINASE_DOM"/>
    <property type="match status" value="1"/>
</dbReference>
<dbReference type="InterPro" id="IPR000719">
    <property type="entry name" value="Prot_kinase_dom"/>
</dbReference>
<organism evidence="15 17">
    <name type="scientific">Medicago truncatula</name>
    <name type="common">Barrel medic</name>
    <name type="synonym">Medicago tribuloides</name>
    <dbReference type="NCBI Taxonomy" id="3880"/>
    <lineage>
        <taxon>Eukaryota</taxon>
        <taxon>Viridiplantae</taxon>
        <taxon>Streptophyta</taxon>
        <taxon>Embryophyta</taxon>
        <taxon>Tracheophyta</taxon>
        <taxon>Spermatophyta</taxon>
        <taxon>Magnoliopsida</taxon>
        <taxon>eudicotyledons</taxon>
        <taxon>Gunneridae</taxon>
        <taxon>Pentapetalae</taxon>
        <taxon>rosids</taxon>
        <taxon>fabids</taxon>
        <taxon>Fabales</taxon>
        <taxon>Fabaceae</taxon>
        <taxon>Papilionoideae</taxon>
        <taxon>50 kb inversion clade</taxon>
        <taxon>NPAAA clade</taxon>
        <taxon>Hologalegina</taxon>
        <taxon>IRL clade</taxon>
        <taxon>Trifolieae</taxon>
        <taxon>Medicago</taxon>
    </lineage>
</organism>
<evidence type="ECO:0000259" key="14">
    <source>
        <dbReference type="PROSITE" id="PS50011"/>
    </source>
</evidence>
<dbReference type="EMBL" id="CM001220">
    <property type="protein sequence ID" value="AES91242.2"/>
    <property type="molecule type" value="Genomic_DNA"/>
</dbReference>
<evidence type="ECO:0000256" key="1">
    <source>
        <dbReference type="ARBA" id="ARBA00004236"/>
    </source>
</evidence>
<evidence type="ECO:0000256" key="5">
    <source>
        <dbReference type="ARBA" id="ARBA00022527"/>
    </source>
</evidence>
<dbReference type="GO" id="GO:0004674">
    <property type="term" value="F:protein serine/threonine kinase activity"/>
    <property type="evidence" value="ECO:0007669"/>
    <property type="project" value="UniProtKB-KW"/>
</dbReference>
<dbReference type="GO" id="GO:0005886">
    <property type="term" value="C:plasma membrane"/>
    <property type="evidence" value="ECO:0007669"/>
    <property type="project" value="UniProtKB-SubCell"/>
</dbReference>
<keyword evidence="5 13" id="KW-0723">Serine/threonine-protein kinase</keyword>
<dbReference type="Proteomes" id="UP000002051">
    <property type="component" value="Chromosome 4"/>
</dbReference>
<keyword evidence="7 12" id="KW-0547">Nucleotide-binding</keyword>
<dbReference type="HOGENOM" id="CLU_000288_21_1_1"/>
<evidence type="ECO:0000313" key="17">
    <source>
        <dbReference type="Proteomes" id="UP000002051"/>
    </source>
</evidence>
<dbReference type="CDD" id="cd14066">
    <property type="entry name" value="STKc_IRAK"/>
    <property type="match status" value="1"/>
</dbReference>
<keyword evidence="6" id="KW-0808">Transferase</keyword>
<dbReference type="PaxDb" id="3880-AES91242"/>
<dbReference type="FunFam" id="1.10.510.10:FF:000032">
    <property type="entry name" value="Serine/threonine-protein kinase PBS1"/>
    <property type="match status" value="1"/>
</dbReference>
<evidence type="ECO:0000256" key="9">
    <source>
        <dbReference type="ARBA" id="ARBA00022840"/>
    </source>
</evidence>
<evidence type="ECO:0000256" key="13">
    <source>
        <dbReference type="RuleBase" id="RU000304"/>
    </source>
</evidence>
<evidence type="ECO:0000256" key="2">
    <source>
        <dbReference type="ARBA" id="ARBA00008684"/>
    </source>
</evidence>
<evidence type="ECO:0000313" key="16">
    <source>
        <dbReference type="EnsemblPlants" id="AES91242"/>
    </source>
</evidence>
<name>G7JQX5_MEDTR</name>
<evidence type="ECO:0000256" key="8">
    <source>
        <dbReference type="ARBA" id="ARBA00022777"/>
    </source>
</evidence>
<dbReference type="Pfam" id="PF07714">
    <property type="entry name" value="PK_Tyr_Ser-Thr"/>
    <property type="match status" value="1"/>
</dbReference>
<dbReference type="eggNOG" id="KOG1187">
    <property type="taxonomic scope" value="Eukaryota"/>
</dbReference>
<accession>G7JQX5</accession>
<feature type="binding site" evidence="12">
    <location>
        <position position="124"/>
    </location>
    <ligand>
        <name>ATP</name>
        <dbReference type="ChEBI" id="CHEBI:30616"/>
    </ligand>
</feature>
<dbReference type="Gene3D" id="1.10.510.10">
    <property type="entry name" value="Transferase(Phosphotransferase) domain 1"/>
    <property type="match status" value="1"/>
</dbReference>
<comment type="similarity">
    <text evidence="2">Belongs to the protein kinase superfamily. Ser/Thr protein kinase family.</text>
</comment>
<evidence type="ECO:0000256" key="11">
    <source>
        <dbReference type="ARBA" id="ARBA00054261"/>
    </source>
</evidence>
<dbReference type="InterPro" id="IPR011009">
    <property type="entry name" value="Kinase-like_dom_sf"/>
</dbReference>
<dbReference type="EnsemblPlants" id="AES91242">
    <property type="protein sequence ID" value="AES91242"/>
    <property type="gene ID" value="MTR_4g108270"/>
</dbReference>
<dbReference type="STRING" id="3880.G7JQX5"/>
<evidence type="ECO:0000256" key="4">
    <source>
        <dbReference type="ARBA" id="ARBA00022475"/>
    </source>
</evidence>
<dbReference type="FunFam" id="3.30.200.20:FF:000228">
    <property type="entry name" value="Serine/threonine-protein kinase BIK1"/>
    <property type="match status" value="1"/>
</dbReference>
<comment type="function">
    <text evidence="11">May be involved in plant defense signaling.</text>
</comment>
<dbReference type="InterPro" id="IPR001245">
    <property type="entry name" value="Ser-Thr/Tyr_kinase_cat_dom"/>
</dbReference>
<dbReference type="Gene3D" id="3.30.200.20">
    <property type="entry name" value="Phosphorylase Kinase, domain 1"/>
    <property type="match status" value="1"/>
</dbReference>
<evidence type="ECO:0000256" key="6">
    <source>
        <dbReference type="ARBA" id="ARBA00022679"/>
    </source>
</evidence>
<dbReference type="PROSITE" id="PS00107">
    <property type="entry name" value="PROTEIN_KINASE_ATP"/>
    <property type="match status" value="1"/>
</dbReference>
<gene>
    <name evidence="15" type="ordered locus">MTR_4g108270</name>
</gene>
<comment type="subcellular location">
    <subcellularLocation>
        <location evidence="1">Cell membrane</location>
    </subcellularLocation>
</comment>
<proteinExistence type="inferred from homology"/>
<reference evidence="15 17" key="2">
    <citation type="journal article" date="2014" name="BMC Genomics">
        <title>An improved genome release (version Mt4.0) for the model legume Medicago truncatula.</title>
        <authorList>
            <person name="Tang H."/>
            <person name="Krishnakumar V."/>
            <person name="Bidwell S."/>
            <person name="Rosen B."/>
            <person name="Chan A."/>
            <person name="Zhou S."/>
            <person name="Gentzbittel L."/>
            <person name="Childs K.L."/>
            <person name="Yandell M."/>
            <person name="Gundlach H."/>
            <person name="Mayer K.F."/>
            <person name="Schwartz D.C."/>
            <person name="Town C.D."/>
        </authorList>
    </citation>
    <scope>GENOME REANNOTATION</scope>
    <source>
        <strain evidence="16 17">cv. Jemalong A17</strain>
    </source>
</reference>
<dbReference type="PROSITE" id="PS00108">
    <property type="entry name" value="PROTEIN_KINASE_ST"/>
    <property type="match status" value="1"/>
</dbReference>
<evidence type="ECO:0000256" key="12">
    <source>
        <dbReference type="PROSITE-ProRule" id="PRU10141"/>
    </source>
</evidence>
<keyword evidence="8 15" id="KW-0418">Kinase</keyword>
<reference evidence="15 17" key="1">
    <citation type="journal article" date="2011" name="Nature">
        <title>The Medicago genome provides insight into the evolution of rhizobial symbioses.</title>
        <authorList>
            <person name="Young N.D."/>
            <person name="Debelle F."/>
            <person name="Oldroyd G.E."/>
            <person name="Geurts R."/>
            <person name="Cannon S.B."/>
            <person name="Udvardi M.K."/>
            <person name="Benedito V.A."/>
            <person name="Mayer K.F."/>
            <person name="Gouzy J."/>
            <person name="Schoof H."/>
            <person name="Van de Peer Y."/>
            <person name="Proost S."/>
            <person name="Cook D.R."/>
            <person name="Meyers B.C."/>
            <person name="Spannagl M."/>
            <person name="Cheung F."/>
            <person name="De Mita S."/>
            <person name="Krishnakumar V."/>
            <person name="Gundlach H."/>
            <person name="Zhou S."/>
            <person name="Mudge J."/>
            <person name="Bharti A.K."/>
            <person name="Murray J.D."/>
            <person name="Naoumkina M.A."/>
            <person name="Rosen B."/>
            <person name="Silverstein K.A."/>
            <person name="Tang H."/>
            <person name="Rombauts S."/>
            <person name="Zhao P.X."/>
            <person name="Zhou P."/>
            <person name="Barbe V."/>
            <person name="Bardou P."/>
            <person name="Bechner M."/>
            <person name="Bellec A."/>
            <person name="Berger A."/>
            <person name="Berges H."/>
            <person name="Bidwell S."/>
            <person name="Bisseling T."/>
            <person name="Choisne N."/>
            <person name="Couloux A."/>
            <person name="Denny R."/>
            <person name="Deshpande S."/>
            <person name="Dai X."/>
            <person name="Doyle J.J."/>
            <person name="Dudez A.M."/>
            <person name="Farmer A.D."/>
            <person name="Fouteau S."/>
            <person name="Franken C."/>
            <person name="Gibelin C."/>
            <person name="Gish J."/>
            <person name="Goldstein S."/>
            <person name="Gonzalez A.J."/>
            <person name="Green P.J."/>
            <person name="Hallab A."/>
            <person name="Hartog M."/>
            <person name="Hua A."/>
            <person name="Humphray S.J."/>
            <person name="Jeong D.H."/>
            <person name="Jing Y."/>
            <person name="Jocker A."/>
            <person name="Kenton S.M."/>
            <person name="Kim D.J."/>
            <person name="Klee K."/>
            <person name="Lai H."/>
            <person name="Lang C."/>
            <person name="Lin S."/>
            <person name="Macmil S.L."/>
            <person name="Magdelenat G."/>
            <person name="Matthews L."/>
            <person name="McCorrison J."/>
            <person name="Monaghan E.L."/>
            <person name="Mun J.H."/>
            <person name="Najar F.Z."/>
            <person name="Nicholson C."/>
            <person name="Noirot C."/>
            <person name="O'Bleness M."/>
            <person name="Paule C.R."/>
            <person name="Poulain J."/>
            <person name="Prion F."/>
            <person name="Qin B."/>
            <person name="Qu C."/>
            <person name="Retzel E.F."/>
            <person name="Riddle C."/>
            <person name="Sallet E."/>
            <person name="Samain S."/>
            <person name="Samson N."/>
            <person name="Sanders I."/>
            <person name="Saurat O."/>
            <person name="Scarpelli C."/>
            <person name="Schiex T."/>
            <person name="Segurens B."/>
            <person name="Severin A.J."/>
            <person name="Sherrier D.J."/>
            <person name="Shi R."/>
            <person name="Sims S."/>
            <person name="Singer S.R."/>
            <person name="Sinharoy S."/>
            <person name="Sterck L."/>
            <person name="Viollet A."/>
            <person name="Wang B.B."/>
            <person name="Wang K."/>
            <person name="Wang M."/>
            <person name="Wang X."/>
            <person name="Warfsmann J."/>
            <person name="Weissenbach J."/>
            <person name="White D.D."/>
            <person name="White J.D."/>
            <person name="Wiley G.B."/>
            <person name="Wincker P."/>
            <person name="Xing Y."/>
            <person name="Yang L."/>
            <person name="Yao Z."/>
            <person name="Ying F."/>
            <person name="Zhai J."/>
            <person name="Zhou L."/>
            <person name="Zuber A."/>
            <person name="Denarie J."/>
            <person name="Dixon R.A."/>
            <person name="May G.D."/>
            <person name="Schwartz D.C."/>
            <person name="Rogers J."/>
            <person name="Quetier F."/>
            <person name="Town C.D."/>
            <person name="Roe B.A."/>
        </authorList>
    </citation>
    <scope>NUCLEOTIDE SEQUENCE [LARGE SCALE GENOMIC DNA]</scope>
    <source>
        <strain evidence="15">A17</strain>
        <strain evidence="16 17">cv. Jemalong A17</strain>
    </source>
</reference>
<dbReference type="InterPro" id="IPR008271">
    <property type="entry name" value="Ser/Thr_kinase_AS"/>
</dbReference>
<dbReference type="SUPFAM" id="SSF56112">
    <property type="entry name" value="Protein kinase-like (PK-like)"/>
    <property type="match status" value="1"/>
</dbReference>
<reference evidence="16" key="3">
    <citation type="submission" date="2015-04" db="UniProtKB">
        <authorList>
            <consortium name="EnsemblPlants"/>
        </authorList>
    </citation>
    <scope>IDENTIFICATION</scope>
    <source>
        <strain evidence="16">cv. Jemalong A17</strain>
    </source>
</reference>
<dbReference type="AlphaFoldDB" id="G7JQX5"/>
<evidence type="ECO:0000256" key="3">
    <source>
        <dbReference type="ARBA" id="ARBA00012513"/>
    </source>
</evidence>
<accession>A0A0C3X4S0</accession>
<dbReference type="InterPro" id="IPR017441">
    <property type="entry name" value="Protein_kinase_ATP_BS"/>
</dbReference>
<keyword evidence="17" id="KW-1185">Reference proteome</keyword>
<sequence length="393" mass="43632">MFFSGNTGEGHCCKGTIRNKTFLEVTKVPFRSTQLLVHSSAIVHGHNDGGKPEILPTPRSEGDILSSPHLKAFTFKDLRNATKNFSNDSLIGQGGFGYVYKGWIDAQSLKAARPGCGTVIAVKKLKPEGFQGHKEWLSELNYLGQLHHPNLVKLTGYCLDGDNRLLVYEYLPNGSLEKHLFSRKGTQLLPWATRIKVAIGAARGLTFLHDSNQQIIYRDFKASNILLDSEFNAKLSDFGLAKAGPTGDRSHVSTQVLGTQGYAAPEYIATGRLTTRCDVYSFGVVLLELLSGRNAVDKTKSGAEHNLVDWARPYLGDRRKLFRIMDTRLQGQYPQRAAYTAAILALQCISEAKFRPQMSEVLTTLENLPVIRHSASPSRFEEKPFPGPIRERI</sequence>
<evidence type="ECO:0000256" key="7">
    <source>
        <dbReference type="ARBA" id="ARBA00022741"/>
    </source>
</evidence>
<dbReference type="EC" id="2.7.11.1" evidence="3"/>
<dbReference type="PANTHER" id="PTHR45621">
    <property type="entry name" value="OS01G0588500 PROTEIN-RELATED"/>
    <property type="match status" value="1"/>
</dbReference>
<dbReference type="InterPro" id="IPR050823">
    <property type="entry name" value="Plant_Ser_Thr_Prot_Kinase"/>
</dbReference>